<comment type="caution">
    <text evidence="2">The sequence shown here is derived from an EMBL/GenBank/DDBJ whole genome shotgun (WGS) entry which is preliminary data.</text>
</comment>
<dbReference type="Proteomes" id="UP000070121">
    <property type="component" value="Unassembled WGS sequence"/>
</dbReference>
<organism evidence="2 3">
    <name type="scientific">Colletotrichum salicis</name>
    <dbReference type="NCBI Taxonomy" id="1209931"/>
    <lineage>
        <taxon>Eukaryota</taxon>
        <taxon>Fungi</taxon>
        <taxon>Dikarya</taxon>
        <taxon>Ascomycota</taxon>
        <taxon>Pezizomycotina</taxon>
        <taxon>Sordariomycetes</taxon>
        <taxon>Hypocreomycetidae</taxon>
        <taxon>Glomerellales</taxon>
        <taxon>Glomerellaceae</taxon>
        <taxon>Colletotrichum</taxon>
        <taxon>Colletotrichum acutatum species complex</taxon>
    </lineage>
</organism>
<name>A0A135UNM8_9PEZI</name>
<accession>A0A135UNM8</accession>
<proteinExistence type="predicted"/>
<dbReference type="EMBL" id="JFFI01001221">
    <property type="protein sequence ID" value="KXH61993.1"/>
    <property type="molecule type" value="Genomic_DNA"/>
</dbReference>
<gene>
    <name evidence="2" type="ORF">CSAL01_00999</name>
</gene>
<evidence type="ECO:0000256" key="1">
    <source>
        <dbReference type="SAM" id="MobiDB-lite"/>
    </source>
</evidence>
<feature type="region of interest" description="Disordered" evidence="1">
    <location>
        <begin position="1"/>
        <end position="42"/>
    </location>
</feature>
<sequence>MEIQMPKAAQKPAGKTAKLRPAQSLPAKAKASRPKKPQSEKNYGSTLVCHYCQYNQSRCDEIRRHIREKHYPILFPHLNLQQTRTLIRTIDAP</sequence>
<evidence type="ECO:0000313" key="2">
    <source>
        <dbReference type="EMBL" id="KXH61993.1"/>
    </source>
</evidence>
<reference evidence="2 3" key="1">
    <citation type="submission" date="2014-02" db="EMBL/GenBank/DDBJ databases">
        <title>The genome sequence of Colletotrichum salicis CBS 607.94.</title>
        <authorList>
            <person name="Baroncelli R."/>
            <person name="Thon M.R."/>
        </authorList>
    </citation>
    <scope>NUCLEOTIDE SEQUENCE [LARGE SCALE GENOMIC DNA]</scope>
    <source>
        <strain evidence="2 3">CBS 607.94</strain>
    </source>
</reference>
<dbReference type="AlphaFoldDB" id="A0A135UNM8"/>
<keyword evidence="3" id="KW-1185">Reference proteome</keyword>
<evidence type="ECO:0000313" key="3">
    <source>
        <dbReference type="Proteomes" id="UP000070121"/>
    </source>
</evidence>
<protein>
    <submittedName>
        <fullName evidence="2">Uncharacterized protein</fullName>
    </submittedName>
</protein>
<dbReference type="OrthoDB" id="4851526at2759"/>